<dbReference type="Gene3D" id="2.170.150.80">
    <property type="entry name" value="NAC domain"/>
    <property type="match status" value="1"/>
</dbReference>
<evidence type="ECO:0000313" key="7">
    <source>
        <dbReference type="Proteomes" id="UP001281410"/>
    </source>
</evidence>
<organism evidence="6 7">
    <name type="scientific">Dipteronia sinensis</name>
    <dbReference type="NCBI Taxonomy" id="43782"/>
    <lineage>
        <taxon>Eukaryota</taxon>
        <taxon>Viridiplantae</taxon>
        <taxon>Streptophyta</taxon>
        <taxon>Embryophyta</taxon>
        <taxon>Tracheophyta</taxon>
        <taxon>Spermatophyta</taxon>
        <taxon>Magnoliopsida</taxon>
        <taxon>eudicotyledons</taxon>
        <taxon>Gunneridae</taxon>
        <taxon>Pentapetalae</taxon>
        <taxon>rosids</taxon>
        <taxon>malvids</taxon>
        <taxon>Sapindales</taxon>
        <taxon>Sapindaceae</taxon>
        <taxon>Hippocastanoideae</taxon>
        <taxon>Acereae</taxon>
        <taxon>Dipteronia</taxon>
    </lineage>
</organism>
<keyword evidence="4" id="KW-0539">Nucleus</keyword>
<dbReference type="FunFam" id="2.170.150.80:FF:000006">
    <property type="entry name" value="NAC domain-containing protein 100-like"/>
    <property type="match status" value="1"/>
</dbReference>
<name>A0AAE0DZL7_9ROSI</name>
<dbReference type="PANTHER" id="PTHR31744">
    <property type="entry name" value="PROTEIN CUP-SHAPED COTYLEDON 2-RELATED"/>
    <property type="match status" value="1"/>
</dbReference>
<keyword evidence="2" id="KW-0238">DNA-binding</keyword>
<dbReference type="InterPro" id="IPR003441">
    <property type="entry name" value="NAC-dom"/>
</dbReference>
<reference evidence="6" key="1">
    <citation type="journal article" date="2023" name="Plant J.">
        <title>Genome sequences and population genomics provide insights into the demographic history, inbreeding, and mutation load of two 'living fossil' tree species of Dipteronia.</title>
        <authorList>
            <person name="Feng Y."/>
            <person name="Comes H.P."/>
            <person name="Chen J."/>
            <person name="Zhu S."/>
            <person name="Lu R."/>
            <person name="Zhang X."/>
            <person name="Li P."/>
            <person name="Qiu J."/>
            <person name="Olsen K.M."/>
            <person name="Qiu Y."/>
        </authorList>
    </citation>
    <scope>NUCLEOTIDE SEQUENCE</scope>
    <source>
        <strain evidence="6">NBL</strain>
    </source>
</reference>
<evidence type="ECO:0000256" key="3">
    <source>
        <dbReference type="ARBA" id="ARBA00023163"/>
    </source>
</evidence>
<accession>A0AAE0DZL7</accession>
<evidence type="ECO:0000256" key="1">
    <source>
        <dbReference type="ARBA" id="ARBA00023015"/>
    </source>
</evidence>
<dbReference type="Proteomes" id="UP001281410">
    <property type="component" value="Unassembled WGS sequence"/>
</dbReference>
<dbReference type="EMBL" id="JANJYJ010000007">
    <property type="protein sequence ID" value="KAK3198848.1"/>
    <property type="molecule type" value="Genomic_DNA"/>
</dbReference>
<keyword evidence="7" id="KW-1185">Reference proteome</keyword>
<gene>
    <name evidence="6" type="ORF">Dsin_022263</name>
</gene>
<evidence type="ECO:0000313" key="6">
    <source>
        <dbReference type="EMBL" id="KAK3198848.1"/>
    </source>
</evidence>
<evidence type="ECO:0000256" key="2">
    <source>
        <dbReference type="ARBA" id="ARBA00023125"/>
    </source>
</evidence>
<dbReference type="Pfam" id="PF02365">
    <property type="entry name" value="NAM"/>
    <property type="match status" value="1"/>
</dbReference>
<keyword evidence="1" id="KW-0805">Transcription regulation</keyword>
<dbReference type="PROSITE" id="PS51005">
    <property type="entry name" value="NAC"/>
    <property type="match status" value="1"/>
</dbReference>
<evidence type="ECO:0000256" key="4">
    <source>
        <dbReference type="ARBA" id="ARBA00023242"/>
    </source>
</evidence>
<dbReference type="PANTHER" id="PTHR31744:SF114">
    <property type="entry name" value="PROTEIN CUP-SHAPED COTYLEDON 2"/>
    <property type="match status" value="1"/>
</dbReference>
<keyword evidence="3" id="KW-0804">Transcription</keyword>
<protein>
    <recommendedName>
        <fullName evidence="5">NAC domain-containing protein</fullName>
    </recommendedName>
</protein>
<comment type="caution">
    <text evidence="6">The sequence shown here is derived from an EMBL/GenBank/DDBJ whole genome shotgun (WGS) entry which is preliminary data.</text>
</comment>
<dbReference type="GO" id="GO:0006355">
    <property type="term" value="P:regulation of DNA-templated transcription"/>
    <property type="evidence" value="ECO:0007669"/>
    <property type="project" value="InterPro"/>
</dbReference>
<dbReference type="AlphaFoldDB" id="A0AAE0DZL7"/>
<sequence length="416" mass="45658">MKTTPRQNKPQYKLSLFLSLSAQNLKSKAKAKKALFMDSYHHHQLDNNETYLPPGFRFHPTDEELIIYYLLKKVLDSNFSGRAIAEVDLNKCEPWELPGKAKMGEKEWYFFSLRDRKYPTGLRTNRATEAGYWKATGKDREIYSSKTCALVGMKKTLVFYRGRAPKGEKSNWVMHEYRLEGKFAYHYLSRSSKDEWVISRVFQKCGGGATTTTTTTASSKKSRLSCNTTTNSTINNHSYLEPSSPSSVSLPPLLDHPSNVNAACGTAVGVGDSSSYDSHAPSHEHVSCFSTIAAAASAAASATAFKHHQHQHHPTFDLSSQPPPAPSMIHSAARNTGMSAFPSLRSLQENLQLPFFFSAPSSMSPTFGNSTWPMMHDNMGGGVSGVSSIGGGNGGSGSSSSKMALGSTELDCMWTY</sequence>
<dbReference type="SUPFAM" id="SSF101941">
    <property type="entry name" value="NAC domain"/>
    <property type="match status" value="1"/>
</dbReference>
<dbReference type="InterPro" id="IPR036093">
    <property type="entry name" value="NAC_dom_sf"/>
</dbReference>
<evidence type="ECO:0000259" key="5">
    <source>
        <dbReference type="PROSITE" id="PS51005"/>
    </source>
</evidence>
<dbReference type="GO" id="GO:0000976">
    <property type="term" value="F:transcription cis-regulatory region binding"/>
    <property type="evidence" value="ECO:0007669"/>
    <property type="project" value="UniProtKB-ARBA"/>
</dbReference>
<feature type="domain" description="NAC" evidence="5">
    <location>
        <begin position="52"/>
        <end position="204"/>
    </location>
</feature>
<proteinExistence type="predicted"/>